<gene>
    <name evidence="2" type="ORF">F6X53_24385</name>
</gene>
<comment type="caution">
    <text evidence="2">The sequence shown here is derived from an EMBL/GenBank/DDBJ whole genome shotgun (WGS) entry which is preliminary data.</text>
</comment>
<keyword evidence="3" id="KW-1185">Reference proteome</keyword>
<evidence type="ECO:0000256" key="1">
    <source>
        <dbReference type="SAM" id="SignalP"/>
    </source>
</evidence>
<dbReference type="RefSeq" id="WP_151003195.1">
    <property type="nucleotide sequence ID" value="NZ_BPQY01000519.1"/>
</dbReference>
<proteinExistence type="predicted"/>
<dbReference type="OrthoDB" id="7995867at2"/>
<feature type="signal peptide" evidence="1">
    <location>
        <begin position="1"/>
        <end position="21"/>
    </location>
</feature>
<keyword evidence="1" id="KW-0732">Signal</keyword>
<protein>
    <recommendedName>
        <fullName evidence="4">DUF3617 family protein</fullName>
    </recommendedName>
</protein>
<feature type="chain" id="PRO_5026824387" description="DUF3617 family protein" evidence="1">
    <location>
        <begin position="22"/>
        <end position="129"/>
    </location>
</feature>
<evidence type="ECO:0000313" key="3">
    <source>
        <dbReference type="Proteomes" id="UP000474159"/>
    </source>
</evidence>
<name>A0A6L3SRN5_9HYPH</name>
<evidence type="ECO:0008006" key="4">
    <source>
        <dbReference type="Google" id="ProtNLM"/>
    </source>
</evidence>
<sequence length="129" mass="13736">MRLSGSLVRAIILVVALPCVAEAKQLCGREVVPFAEMVAGIKAAPGTEVTRETASLVEIQDAKQQMLWTLAKPSGGGPAAYICRRVAQEDGQVKILMTAECVGEALGCDGIIGRILTEQNRATAPFRQR</sequence>
<dbReference type="Proteomes" id="UP000474159">
    <property type="component" value="Unassembled WGS sequence"/>
</dbReference>
<accession>A0A6L3SRN5</accession>
<dbReference type="EMBL" id="VZZK01000033">
    <property type="protein sequence ID" value="KAB1075824.1"/>
    <property type="molecule type" value="Genomic_DNA"/>
</dbReference>
<reference evidence="2 3" key="1">
    <citation type="submission" date="2019-09" db="EMBL/GenBank/DDBJ databases">
        <title>YIM 48816 draft genome.</title>
        <authorList>
            <person name="Jiang L."/>
        </authorList>
    </citation>
    <scope>NUCLEOTIDE SEQUENCE [LARGE SCALE GENOMIC DNA]</scope>
    <source>
        <strain evidence="2 3">YIM 48816</strain>
    </source>
</reference>
<organism evidence="2 3">
    <name type="scientific">Methylobacterium soli</name>
    <dbReference type="NCBI Taxonomy" id="553447"/>
    <lineage>
        <taxon>Bacteria</taxon>
        <taxon>Pseudomonadati</taxon>
        <taxon>Pseudomonadota</taxon>
        <taxon>Alphaproteobacteria</taxon>
        <taxon>Hyphomicrobiales</taxon>
        <taxon>Methylobacteriaceae</taxon>
        <taxon>Methylobacterium</taxon>
    </lineage>
</organism>
<evidence type="ECO:0000313" key="2">
    <source>
        <dbReference type="EMBL" id="KAB1075824.1"/>
    </source>
</evidence>
<dbReference type="AlphaFoldDB" id="A0A6L3SRN5"/>